<dbReference type="PROSITE" id="PS51462">
    <property type="entry name" value="NUDIX"/>
    <property type="match status" value="1"/>
</dbReference>
<dbReference type="PANTHER" id="PTHR43046">
    <property type="entry name" value="GDP-MANNOSE MANNOSYL HYDROLASE"/>
    <property type="match status" value="1"/>
</dbReference>
<dbReference type="Pfam" id="PF00293">
    <property type="entry name" value="NUDIX"/>
    <property type="match status" value="1"/>
</dbReference>
<dbReference type="RefSeq" id="WP_133285396.1">
    <property type="nucleotide sequence ID" value="NZ_SMSI01000003.1"/>
</dbReference>
<dbReference type="InterPro" id="IPR020084">
    <property type="entry name" value="NUDIX_hydrolase_CS"/>
</dbReference>
<dbReference type="Gene3D" id="3.90.79.10">
    <property type="entry name" value="Nucleoside Triphosphate Pyrophosphohydrolase"/>
    <property type="match status" value="1"/>
</dbReference>
<evidence type="ECO:0000256" key="1">
    <source>
        <dbReference type="ARBA" id="ARBA00001946"/>
    </source>
</evidence>
<evidence type="ECO:0000259" key="4">
    <source>
        <dbReference type="PROSITE" id="PS51462"/>
    </source>
</evidence>
<accession>A0A4R5PIX0</accession>
<dbReference type="PROSITE" id="PS00893">
    <property type="entry name" value="NUDIX_BOX"/>
    <property type="match status" value="1"/>
</dbReference>
<dbReference type="InterPro" id="IPR020476">
    <property type="entry name" value="Nudix_hydrolase"/>
</dbReference>
<keyword evidence="2 3" id="KW-0378">Hydrolase</keyword>
<keyword evidence="6" id="KW-1185">Reference proteome</keyword>
<dbReference type="InterPro" id="IPR000086">
    <property type="entry name" value="NUDIX_hydrolase_dom"/>
</dbReference>
<protein>
    <submittedName>
        <fullName evidence="5">NUDIX domain-containing protein</fullName>
    </submittedName>
</protein>
<evidence type="ECO:0000313" key="6">
    <source>
        <dbReference type="Proteomes" id="UP000295131"/>
    </source>
</evidence>
<dbReference type="PANTHER" id="PTHR43046:SF14">
    <property type="entry name" value="MUTT_NUDIX FAMILY PROTEIN"/>
    <property type="match status" value="1"/>
</dbReference>
<evidence type="ECO:0000313" key="5">
    <source>
        <dbReference type="EMBL" id="TDH35111.1"/>
    </source>
</evidence>
<dbReference type="Proteomes" id="UP000295131">
    <property type="component" value="Unassembled WGS sequence"/>
</dbReference>
<sequence>MASDERTRIRIRTDSGPVFQMRVAGLGFSNGHVLVHRARHEDFWTFPGGGAEIGETSQQTLVREMEEELGVTVTLGRLLWTVENFFHYEGRDCHEVALFYVMDIPPAFPFSDGGEIVHEVRDGGNDLEFKWVPATHAALAELDIPPYFIAAEIEALPETPRHVVWDDRDLDSAENRAKMRDGGFEV</sequence>
<dbReference type="OrthoDB" id="9804442at2"/>
<dbReference type="PRINTS" id="PR00502">
    <property type="entry name" value="NUDIXFAMILY"/>
</dbReference>
<evidence type="ECO:0000256" key="2">
    <source>
        <dbReference type="ARBA" id="ARBA00022801"/>
    </source>
</evidence>
<gene>
    <name evidence="5" type="ORF">E2A64_15485</name>
</gene>
<evidence type="ECO:0000256" key="3">
    <source>
        <dbReference type="RuleBase" id="RU003476"/>
    </source>
</evidence>
<feature type="domain" description="Nudix hydrolase" evidence="4">
    <location>
        <begin position="9"/>
        <end position="155"/>
    </location>
</feature>
<reference evidence="5 6" key="1">
    <citation type="journal article" date="2013" name="Int. J. Syst. Evol. Microbiol.">
        <title>Hoeflea suaedae sp. nov., an endophytic bacterium isolated from the root of the halophyte Suaeda maritima.</title>
        <authorList>
            <person name="Chung E.J."/>
            <person name="Park J.A."/>
            <person name="Pramanik P."/>
            <person name="Bibi F."/>
            <person name="Jeon C.O."/>
            <person name="Chung Y.R."/>
        </authorList>
    </citation>
    <scope>NUCLEOTIDE SEQUENCE [LARGE SCALE GENOMIC DNA]</scope>
    <source>
        <strain evidence="5 6">YC6898</strain>
    </source>
</reference>
<comment type="similarity">
    <text evidence="3">Belongs to the Nudix hydrolase family.</text>
</comment>
<organism evidence="5 6">
    <name type="scientific">Pseudohoeflea suaedae</name>
    <dbReference type="NCBI Taxonomy" id="877384"/>
    <lineage>
        <taxon>Bacteria</taxon>
        <taxon>Pseudomonadati</taxon>
        <taxon>Pseudomonadota</taxon>
        <taxon>Alphaproteobacteria</taxon>
        <taxon>Hyphomicrobiales</taxon>
        <taxon>Rhizobiaceae</taxon>
        <taxon>Pseudohoeflea</taxon>
    </lineage>
</organism>
<proteinExistence type="inferred from homology"/>
<dbReference type="EMBL" id="SMSI01000003">
    <property type="protein sequence ID" value="TDH35111.1"/>
    <property type="molecule type" value="Genomic_DNA"/>
</dbReference>
<dbReference type="GO" id="GO:0016787">
    <property type="term" value="F:hydrolase activity"/>
    <property type="evidence" value="ECO:0007669"/>
    <property type="project" value="UniProtKB-KW"/>
</dbReference>
<dbReference type="InterPro" id="IPR015797">
    <property type="entry name" value="NUDIX_hydrolase-like_dom_sf"/>
</dbReference>
<comment type="cofactor">
    <cofactor evidence="1">
        <name>Mg(2+)</name>
        <dbReference type="ChEBI" id="CHEBI:18420"/>
    </cofactor>
</comment>
<name>A0A4R5PIX0_9HYPH</name>
<dbReference type="CDD" id="cd04688">
    <property type="entry name" value="NUDIX_Hydrolase"/>
    <property type="match status" value="1"/>
</dbReference>
<comment type="caution">
    <text evidence="5">The sequence shown here is derived from an EMBL/GenBank/DDBJ whole genome shotgun (WGS) entry which is preliminary data.</text>
</comment>
<dbReference type="SUPFAM" id="SSF55811">
    <property type="entry name" value="Nudix"/>
    <property type="match status" value="1"/>
</dbReference>
<dbReference type="AlphaFoldDB" id="A0A4R5PIX0"/>